<dbReference type="AlphaFoldDB" id="A0A9N9MPD8"/>
<keyword evidence="3" id="KW-1185">Reference proteome</keyword>
<evidence type="ECO:0000313" key="3">
    <source>
        <dbReference type="Proteomes" id="UP001152799"/>
    </source>
</evidence>
<keyword evidence="1" id="KW-0175">Coiled coil</keyword>
<gene>
    <name evidence="2" type="ORF">CEUTPL_LOCUS9371</name>
</gene>
<proteinExistence type="predicted"/>
<dbReference type="EMBL" id="OU892281">
    <property type="protein sequence ID" value="CAG9768849.1"/>
    <property type="molecule type" value="Genomic_DNA"/>
</dbReference>
<feature type="coiled-coil region" evidence="1">
    <location>
        <begin position="106"/>
        <end position="133"/>
    </location>
</feature>
<dbReference type="Proteomes" id="UP001152799">
    <property type="component" value="Chromosome 5"/>
</dbReference>
<sequence length="151" mass="17412">MMQMKMTCTEELQVEVEAGPHINDEINYDDNSEIMNVSDVSNAQDSRRPRCSGVCESQNAGCAKEAAEEIPEELSATLPSDIIPLPIFTKKRKRTRKGLKSTLLTSTPYKEELEKIEEEKQKKKERKVSEKIKNDKKYFWDKERESKSILL</sequence>
<organism evidence="2 3">
    <name type="scientific">Ceutorhynchus assimilis</name>
    <name type="common">cabbage seed weevil</name>
    <dbReference type="NCBI Taxonomy" id="467358"/>
    <lineage>
        <taxon>Eukaryota</taxon>
        <taxon>Metazoa</taxon>
        <taxon>Ecdysozoa</taxon>
        <taxon>Arthropoda</taxon>
        <taxon>Hexapoda</taxon>
        <taxon>Insecta</taxon>
        <taxon>Pterygota</taxon>
        <taxon>Neoptera</taxon>
        <taxon>Endopterygota</taxon>
        <taxon>Coleoptera</taxon>
        <taxon>Polyphaga</taxon>
        <taxon>Cucujiformia</taxon>
        <taxon>Curculionidae</taxon>
        <taxon>Ceutorhynchinae</taxon>
        <taxon>Ceutorhynchus</taxon>
    </lineage>
</organism>
<protein>
    <submittedName>
        <fullName evidence="2">Uncharacterized protein</fullName>
    </submittedName>
</protein>
<name>A0A9N9MPD8_9CUCU</name>
<reference evidence="2" key="1">
    <citation type="submission" date="2022-01" db="EMBL/GenBank/DDBJ databases">
        <authorList>
            <person name="King R."/>
        </authorList>
    </citation>
    <scope>NUCLEOTIDE SEQUENCE</scope>
</reference>
<evidence type="ECO:0000313" key="2">
    <source>
        <dbReference type="EMBL" id="CAG9768849.1"/>
    </source>
</evidence>
<accession>A0A9N9MPD8</accession>
<evidence type="ECO:0000256" key="1">
    <source>
        <dbReference type="SAM" id="Coils"/>
    </source>
</evidence>